<dbReference type="InterPro" id="IPR000152">
    <property type="entry name" value="EGF-type_Asp/Asn_hydroxyl_site"/>
</dbReference>
<dbReference type="FunFam" id="2.10.25.10:FF:000119">
    <property type="entry name" value="vitamin K-dependent protein S"/>
    <property type="match status" value="1"/>
</dbReference>
<organism evidence="10 11">
    <name type="scientific">Candidula unifasciata</name>
    <dbReference type="NCBI Taxonomy" id="100452"/>
    <lineage>
        <taxon>Eukaryota</taxon>
        <taxon>Metazoa</taxon>
        <taxon>Spiralia</taxon>
        <taxon>Lophotrochozoa</taxon>
        <taxon>Mollusca</taxon>
        <taxon>Gastropoda</taxon>
        <taxon>Heterobranchia</taxon>
        <taxon>Euthyneura</taxon>
        <taxon>Panpulmonata</taxon>
        <taxon>Eupulmonata</taxon>
        <taxon>Stylommatophora</taxon>
        <taxon>Helicina</taxon>
        <taxon>Helicoidea</taxon>
        <taxon>Geomitridae</taxon>
        <taxon>Candidula</taxon>
    </lineage>
</organism>
<dbReference type="PROSITE" id="PS01187">
    <property type="entry name" value="EGF_CA"/>
    <property type="match status" value="2"/>
</dbReference>
<dbReference type="Pfam" id="PF12662">
    <property type="entry name" value="cEGF"/>
    <property type="match status" value="2"/>
</dbReference>
<keyword evidence="5" id="KW-0677">Repeat</keyword>
<dbReference type="GO" id="GO:0005509">
    <property type="term" value="F:calcium ion binding"/>
    <property type="evidence" value="ECO:0007669"/>
    <property type="project" value="InterPro"/>
</dbReference>
<dbReference type="PROSITE" id="PS00010">
    <property type="entry name" value="ASX_HYDROXYL"/>
    <property type="match status" value="2"/>
</dbReference>
<dbReference type="PROSITE" id="PS01186">
    <property type="entry name" value="EGF_2"/>
    <property type="match status" value="2"/>
</dbReference>
<dbReference type="Pfam" id="PF14670">
    <property type="entry name" value="FXa_inhibition"/>
    <property type="match status" value="1"/>
</dbReference>
<dbReference type="AlphaFoldDB" id="A0A8S3ZVP4"/>
<keyword evidence="2" id="KW-0964">Secreted</keyword>
<feature type="disulfide bond" evidence="8">
    <location>
        <begin position="154"/>
        <end position="164"/>
    </location>
</feature>
<keyword evidence="11" id="KW-1185">Reference proteome</keyword>
<dbReference type="Pfam" id="PF07645">
    <property type="entry name" value="EGF_CA"/>
    <property type="match status" value="3"/>
</dbReference>
<evidence type="ECO:0000256" key="1">
    <source>
        <dbReference type="ARBA" id="ARBA00004613"/>
    </source>
</evidence>
<evidence type="ECO:0000313" key="10">
    <source>
        <dbReference type="EMBL" id="CAG5133717.1"/>
    </source>
</evidence>
<dbReference type="OrthoDB" id="6286622at2759"/>
<feature type="non-terminal residue" evidence="10">
    <location>
        <position position="309"/>
    </location>
</feature>
<evidence type="ECO:0000256" key="2">
    <source>
        <dbReference type="ARBA" id="ARBA00022525"/>
    </source>
</evidence>
<gene>
    <name evidence="10" type="ORF">CUNI_LOCUS19275</name>
</gene>
<dbReference type="SMART" id="SM00181">
    <property type="entry name" value="EGF"/>
    <property type="match status" value="5"/>
</dbReference>
<name>A0A8S3ZVP4_9EUPU</name>
<feature type="domain" description="EGF-like" evidence="9">
    <location>
        <begin position="150"/>
        <end position="189"/>
    </location>
</feature>
<keyword evidence="4" id="KW-0732">Signal</keyword>
<protein>
    <recommendedName>
        <fullName evidence="9">EGF-like domain-containing protein</fullName>
    </recommendedName>
</protein>
<dbReference type="GO" id="GO:0005576">
    <property type="term" value="C:extracellular region"/>
    <property type="evidence" value="ECO:0007669"/>
    <property type="project" value="UniProtKB-SubCell"/>
</dbReference>
<evidence type="ECO:0000256" key="5">
    <source>
        <dbReference type="ARBA" id="ARBA00022737"/>
    </source>
</evidence>
<reference evidence="10" key="1">
    <citation type="submission" date="2021-04" db="EMBL/GenBank/DDBJ databases">
        <authorList>
            <consortium name="Molecular Ecology Group"/>
        </authorList>
    </citation>
    <scope>NUCLEOTIDE SEQUENCE</scope>
</reference>
<evidence type="ECO:0000259" key="9">
    <source>
        <dbReference type="PROSITE" id="PS50026"/>
    </source>
</evidence>
<dbReference type="PANTHER" id="PTHR47333">
    <property type="entry name" value="VON WILLEBRAND FACTOR C AND EGF DOMAIN-CONTAINING PROTEIN"/>
    <property type="match status" value="1"/>
</dbReference>
<dbReference type="PROSITE" id="PS50026">
    <property type="entry name" value="EGF_3"/>
    <property type="match status" value="1"/>
</dbReference>
<sequence>MCSDICTNTNGSFQCSCSTGFILGTDLRSCNLEVAVCSILLPQCQQTCTVSPMSCSCYVGYTPTADGITCVDVNECLSDNGGCQQTCVNQPGSYRCGCRDGYRLAANMRSCLSMDESIAPACQQKYLNGNSSCGCFEGYKLNDDGVSCADQDECSTPGVCRHACANTVGSYTCGCQEGYQLVSDGNSCQKSNNSSSESEVCTYRCVQTVANNTLECPQGYTLANNTCLDINECLNSSNVCQQVCVNTDGSFTCGCKDRHILTTNQSCGAYNCSCKPGYILGNDGHSCDDLDECSTSFHDCQSTCINTGG</sequence>
<evidence type="ECO:0000313" key="11">
    <source>
        <dbReference type="Proteomes" id="UP000678393"/>
    </source>
</evidence>
<dbReference type="Gene3D" id="2.10.25.10">
    <property type="entry name" value="Laminin"/>
    <property type="match status" value="7"/>
</dbReference>
<comment type="caution">
    <text evidence="8">Lacks conserved residue(s) required for the propagation of feature annotation.</text>
</comment>
<dbReference type="InterPro" id="IPR000742">
    <property type="entry name" value="EGF"/>
</dbReference>
<dbReference type="Proteomes" id="UP000678393">
    <property type="component" value="Unassembled WGS sequence"/>
</dbReference>
<evidence type="ECO:0000256" key="3">
    <source>
        <dbReference type="ARBA" id="ARBA00022536"/>
    </source>
</evidence>
<dbReference type="InterPro" id="IPR049883">
    <property type="entry name" value="NOTCH1_EGF-like"/>
</dbReference>
<dbReference type="SMART" id="SM00179">
    <property type="entry name" value="EGF_CA"/>
    <property type="match status" value="4"/>
</dbReference>
<dbReference type="SUPFAM" id="SSF57184">
    <property type="entry name" value="Growth factor receptor domain"/>
    <property type="match status" value="3"/>
</dbReference>
<dbReference type="PANTHER" id="PTHR47333:SF4">
    <property type="entry name" value="EGF-LIKE DOMAIN-CONTAINING PROTEIN"/>
    <property type="match status" value="1"/>
</dbReference>
<accession>A0A8S3ZVP4</accession>
<keyword evidence="3 8" id="KW-0245">EGF-like domain</keyword>
<dbReference type="InterPro" id="IPR018097">
    <property type="entry name" value="EGF_Ca-bd_CS"/>
</dbReference>
<evidence type="ECO:0000256" key="7">
    <source>
        <dbReference type="ARBA" id="ARBA00023180"/>
    </source>
</evidence>
<dbReference type="InterPro" id="IPR001881">
    <property type="entry name" value="EGF-like_Ca-bd_dom"/>
</dbReference>
<proteinExistence type="predicted"/>
<comment type="caution">
    <text evidence="10">The sequence shown here is derived from an EMBL/GenBank/DDBJ whole genome shotgun (WGS) entry which is preliminary data.</text>
</comment>
<evidence type="ECO:0000256" key="4">
    <source>
        <dbReference type="ARBA" id="ARBA00022729"/>
    </source>
</evidence>
<keyword evidence="7" id="KW-0325">Glycoprotein</keyword>
<dbReference type="EMBL" id="CAJHNH020006423">
    <property type="protein sequence ID" value="CAG5133717.1"/>
    <property type="molecule type" value="Genomic_DNA"/>
</dbReference>
<dbReference type="InterPro" id="IPR052080">
    <property type="entry name" value="vWF_C/EGF_Fibrillin"/>
</dbReference>
<evidence type="ECO:0000256" key="8">
    <source>
        <dbReference type="PROSITE-ProRule" id="PRU00076"/>
    </source>
</evidence>
<dbReference type="InterPro" id="IPR026823">
    <property type="entry name" value="cEGF"/>
</dbReference>
<evidence type="ECO:0000256" key="6">
    <source>
        <dbReference type="ARBA" id="ARBA00023157"/>
    </source>
</evidence>
<dbReference type="FunFam" id="2.10.25.10:FF:000240">
    <property type="entry name" value="Vitamin K-dependent protein S"/>
    <property type="match status" value="2"/>
</dbReference>
<comment type="subcellular location">
    <subcellularLocation>
        <location evidence="1">Secreted</location>
    </subcellularLocation>
</comment>
<dbReference type="InterPro" id="IPR009030">
    <property type="entry name" value="Growth_fac_rcpt_cys_sf"/>
</dbReference>
<keyword evidence="6 8" id="KW-1015">Disulfide bond</keyword>